<dbReference type="Pfam" id="PF01569">
    <property type="entry name" value="PAP2"/>
    <property type="match status" value="1"/>
</dbReference>
<dbReference type="SUPFAM" id="SSF48317">
    <property type="entry name" value="Acid phosphatase/Vanadium-dependent haloperoxidase"/>
    <property type="match status" value="1"/>
</dbReference>
<name>A0ABZ0K0L8_9GAMM</name>
<dbReference type="Proteomes" id="UP001529491">
    <property type="component" value="Chromosome"/>
</dbReference>
<feature type="transmembrane region" description="Helical" evidence="1">
    <location>
        <begin position="167"/>
        <end position="185"/>
    </location>
</feature>
<feature type="domain" description="Phosphatidic acid phosphatase type 2/haloperoxidase" evidence="2">
    <location>
        <begin position="83"/>
        <end position="206"/>
    </location>
</feature>
<keyword evidence="1" id="KW-0812">Transmembrane</keyword>
<dbReference type="Gene3D" id="1.20.144.10">
    <property type="entry name" value="Phosphatidic acid phosphatase type 2/haloperoxidase"/>
    <property type="match status" value="1"/>
</dbReference>
<accession>A0ABZ0K0L8</accession>
<feature type="transmembrane region" description="Helical" evidence="1">
    <location>
        <begin position="138"/>
        <end position="160"/>
    </location>
</feature>
<feature type="transmembrane region" description="Helical" evidence="1">
    <location>
        <begin position="191"/>
        <end position="214"/>
    </location>
</feature>
<dbReference type="InterPro" id="IPR036938">
    <property type="entry name" value="PAP2/HPO_sf"/>
</dbReference>
<dbReference type="RefSeq" id="WP_310470222.1">
    <property type="nucleotide sequence ID" value="NZ_CP136522.1"/>
</dbReference>
<keyword evidence="4" id="KW-1185">Reference proteome</keyword>
<feature type="transmembrane region" description="Helical" evidence="1">
    <location>
        <begin position="12"/>
        <end position="31"/>
    </location>
</feature>
<reference evidence="3 4" key="1">
    <citation type="submission" date="2023-10" db="EMBL/GenBank/DDBJ databases">
        <title>Complete genome sequence of Shewanella sp. DAU334.</title>
        <authorList>
            <person name="Lee Y.-S."/>
            <person name="Jeong H.-R."/>
            <person name="Hwang E.-J."/>
            <person name="Choi Y.-L."/>
            <person name="Kim G.-D."/>
        </authorList>
    </citation>
    <scope>NUCLEOTIDE SEQUENCE [LARGE SCALE GENOMIC DNA]</scope>
    <source>
        <strain evidence="3 4">DAU334</strain>
    </source>
</reference>
<keyword evidence="1" id="KW-1133">Transmembrane helix</keyword>
<evidence type="ECO:0000313" key="3">
    <source>
        <dbReference type="EMBL" id="WOT05956.1"/>
    </source>
</evidence>
<feature type="transmembrane region" description="Helical" evidence="1">
    <location>
        <begin position="51"/>
        <end position="71"/>
    </location>
</feature>
<evidence type="ECO:0000313" key="4">
    <source>
        <dbReference type="Proteomes" id="UP001529491"/>
    </source>
</evidence>
<proteinExistence type="predicted"/>
<sequence length="219" mass="24256">MTGFTPTLSQRTCLYLYLGALALTLLSVMCLDRNVSTWMHAHSHASYILEPLSNIPLLFEFLSVLVLLSCITVKGREKLGSLLLALGITYLLASTIRVTTKFIFGRTWPESWIHTESGSNPSWITDGIEGFTPFAEGLAYNSFPSGHALFSYALVSVFWWRFPQLKILWIIAMLGTLAGQLGQNYHFLGDLLAGATLGVFSAHMSINLTCYLLGRLASR</sequence>
<organism evidence="3 4">
    <name type="scientific">Shewanella youngdeokensis</name>
    <dbReference type="NCBI Taxonomy" id="2999068"/>
    <lineage>
        <taxon>Bacteria</taxon>
        <taxon>Pseudomonadati</taxon>
        <taxon>Pseudomonadota</taxon>
        <taxon>Gammaproteobacteria</taxon>
        <taxon>Alteromonadales</taxon>
        <taxon>Shewanellaceae</taxon>
        <taxon>Shewanella</taxon>
    </lineage>
</organism>
<dbReference type="EMBL" id="CP136522">
    <property type="protein sequence ID" value="WOT05956.1"/>
    <property type="molecule type" value="Genomic_DNA"/>
</dbReference>
<protein>
    <submittedName>
        <fullName evidence="3">Phosphatase PAP2 family protein</fullName>
    </submittedName>
</protein>
<keyword evidence="1" id="KW-0472">Membrane</keyword>
<evidence type="ECO:0000256" key="1">
    <source>
        <dbReference type="SAM" id="Phobius"/>
    </source>
</evidence>
<gene>
    <name evidence="3" type="ORF">RGE70_03845</name>
</gene>
<dbReference type="InterPro" id="IPR000326">
    <property type="entry name" value="PAP2/HPO"/>
</dbReference>
<evidence type="ECO:0000259" key="2">
    <source>
        <dbReference type="Pfam" id="PF01569"/>
    </source>
</evidence>
<feature type="transmembrane region" description="Helical" evidence="1">
    <location>
        <begin position="83"/>
        <end position="104"/>
    </location>
</feature>